<proteinExistence type="predicted"/>
<organism evidence="2 3">
    <name type="scientific">Papaver somniferum</name>
    <name type="common">Opium poppy</name>
    <dbReference type="NCBI Taxonomy" id="3469"/>
    <lineage>
        <taxon>Eukaryota</taxon>
        <taxon>Viridiplantae</taxon>
        <taxon>Streptophyta</taxon>
        <taxon>Embryophyta</taxon>
        <taxon>Tracheophyta</taxon>
        <taxon>Spermatophyta</taxon>
        <taxon>Magnoliopsida</taxon>
        <taxon>Ranunculales</taxon>
        <taxon>Papaveraceae</taxon>
        <taxon>Papaveroideae</taxon>
        <taxon>Papaver</taxon>
    </lineage>
</organism>
<feature type="domain" description="Reverse transcriptase zinc-binding" evidence="1">
    <location>
        <begin position="46"/>
        <end position="100"/>
    </location>
</feature>
<evidence type="ECO:0000313" key="3">
    <source>
        <dbReference type="Proteomes" id="UP000316621"/>
    </source>
</evidence>
<gene>
    <name evidence="2" type="ORF">C5167_050236</name>
</gene>
<accession>A0A4Y7KN29</accession>
<name>A0A4Y7KN29_PAPSO</name>
<dbReference type="AlphaFoldDB" id="A0A4Y7KN29"/>
<evidence type="ECO:0000259" key="1">
    <source>
        <dbReference type="Pfam" id="PF13966"/>
    </source>
</evidence>
<dbReference type="Gramene" id="RZC74753">
    <property type="protein sequence ID" value="RZC74753"/>
    <property type="gene ID" value="C5167_050236"/>
</dbReference>
<dbReference type="Pfam" id="PF13966">
    <property type="entry name" value="zf-RVT"/>
    <property type="match status" value="1"/>
</dbReference>
<evidence type="ECO:0000313" key="2">
    <source>
        <dbReference type="EMBL" id="RZC74753.1"/>
    </source>
</evidence>
<dbReference type="InterPro" id="IPR026960">
    <property type="entry name" value="RVT-Znf"/>
</dbReference>
<dbReference type="EMBL" id="CM010722">
    <property type="protein sequence ID" value="RZC74753.1"/>
    <property type="molecule type" value="Genomic_DNA"/>
</dbReference>
<protein>
    <recommendedName>
        <fullName evidence="1">Reverse transcriptase zinc-binding domain-containing protein</fullName>
    </recommendedName>
</protein>
<reference evidence="2 3" key="1">
    <citation type="journal article" date="2018" name="Science">
        <title>The opium poppy genome and morphinan production.</title>
        <authorList>
            <person name="Guo L."/>
            <person name="Winzer T."/>
            <person name="Yang X."/>
            <person name="Li Y."/>
            <person name="Ning Z."/>
            <person name="He Z."/>
            <person name="Teodor R."/>
            <person name="Lu Y."/>
            <person name="Bowser T.A."/>
            <person name="Graham I.A."/>
            <person name="Ye K."/>
        </authorList>
    </citation>
    <scope>NUCLEOTIDE SEQUENCE [LARGE SCALE GENOMIC DNA]</scope>
    <source>
        <strain evidence="3">cv. HN1</strain>
        <tissue evidence="2">Leaves</tissue>
    </source>
</reference>
<keyword evidence="3" id="KW-1185">Reference proteome</keyword>
<sequence length="100" mass="11558">MKMHHLHRKRSWLTSVQGNACPMCRAPIIDIVQDYPARYAGLVNFAHYFIYKSAVPPKINQLMWCLDHNKLNSVDVLQHKGVQLCSSCSLYDNDVETMDH</sequence>
<dbReference type="Proteomes" id="UP000316621">
    <property type="component" value="Chromosome 8"/>
</dbReference>